<keyword evidence="7" id="KW-0614">Plasmid</keyword>
<evidence type="ECO:0000256" key="1">
    <source>
        <dbReference type="ARBA" id="ARBA00000085"/>
    </source>
</evidence>
<evidence type="ECO:0000259" key="6">
    <source>
        <dbReference type="PROSITE" id="PS50109"/>
    </source>
</evidence>
<dbReference type="GO" id="GO:0007234">
    <property type="term" value="P:osmosensory signaling via phosphorelay pathway"/>
    <property type="evidence" value="ECO:0007669"/>
    <property type="project" value="TreeGrafter"/>
</dbReference>
<dbReference type="InterPro" id="IPR050351">
    <property type="entry name" value="BphY/WalK/GraS-like"/>
</dbReference>
<dbReference type="PANTHER" id="PTHR42878:SF15">
    <property type="entry name" value="BACTERIOPHYTOCHROME"/>
    <property type="match status" value="1"/>
</dbReference>
<dbReference type="KEGG" id="dph:EHF33_18630"/>
<name>A0A3G8YIY1_9DEIO</name>
<proteinExistence type="predicted"/>
<dbReference type="Pfam" id="PF00512">
    <property type="entry name" value="HisKA"/>
    <property type="match status" value="1"/>
</dbReference>
<keyword evidence="3" id="KW-0597">Phosphoprotein</keyword>
<dbReference type="RefSeq" id="WP_124875028.1">
    <property type="nucleotide sequence ID" value="NZ_CP034186.1"/>
</dbReference>
<keyword evidence="5" id="KW-0418">Kinase</keyword>
<dbReference type="InterPro" id="IPR004358">
    <property type="entry name" value="Sig_transdc_His_kin-like_C"/>
</dbReference>
<dbReference type="Gene3D" id="3.30.565.10">
    <property type="entry name" value="Histidine kinase-like ATPase, C-terminal domain"/>
    <property type="match status" value="1"/>
</dbReference>
<dbReference type="EMBL" id="CP034186">
    <property type="protein sequence ID" value="AZI44923.1"/>
    <property type="molecule type" value="Genomic_DNA"/>
</dbReference>
<evidence type="ECO:0000256" key="5">
    <source>
        <dbReference type="ARBA" id="ARBA00022777"/>
    </source>
</evidence>
<dbReference type="PANTHER" id="PTHR42878">
    <property type="entry name" value="TWO-COMPONENT HISTIDINE KINASE"/>
    <property type="match status" value="1"/>
</dbReference>
<keyword evidence="8" id="KW-1185">Reference proteome</keyword>
<evidence type="ECO:0000313" key="7">
    <source>
        <dbReference type="EMBL" id="AZI44923.1"/>
    </source>
</evidence>
<evidence type="ECO:0000313" key="8">
    <source>
        <dbReference type="Proteomes" id="UP000276417"/>
    </source>
</evidence>
<organism evidence="7 8">
    <name type="scientific">Deinococcus psychrotolerans</name>
    <dbReference type="NCBI Taxonomy" id="2489213"/>
    <lineage>
        <taxon>Bacteria</taxon>
        <taxon>Thermotogati</taxon>
        <taxon>Deinococcota</taxon>
        <taxon>Deinococci</taxon>
        <taxon>Deinococcales</taxon>
        <taxon>Deinococcaceae</taxon>
        <taxon>Deinococcus</taxon>
    </lineage>
</organism>
<sequence length="595" mass="65017">MNDLNTQKPFNAAADQAAQLITHLQGVTQALAAVRQQSEVFGIILNDALEALQGIAGTVLLVQDNRLYVAARRGHDEASVWQDGTLSDSRPGPDVLCSNTPLFFSGSGDLVRAYPQLEVHSGGVAAVASAVLPMVEDGQPLGVIVLDFREPHDFTHDEERFLLTLAGQCALALDRVRLSGSLERQVQGRTAELEAFVRFTELADGETDVLALAAHAGEVLSLLFPGCTSGYYALEDGAWKLKVYSRDLEADPDLLASLKAGLPLDTPVFAQSAQTGGPVFVEGWNPDKEQIAQTGAYQSVGTYPLSVSGSIQAVFVVGRRDTPHWTAHQRAVFHSVGRSLKLALERTEQTRQLKLQRDMLQASNEELEAFTYSVSHDLRTPVRHIIGFGGLLRRSLPGPLSEKTERYFGVIEAAAVHLNQLIDGILEISRTSRQPLKVGSVDLCRLVEMVRKELSAAAPDRHFSWKVAELPVVTGDADLLRRVVMALLSNAVKYTRTREQAVIEIWAEEQPQSWTVLVRDNGIGFGPQYQGKLFTMFQRLHHQEEYEGAGVDLANARRIVTRHGGTVMAQGRPGVGATFGFTLPKVAVQHEKTAL</sequence>
<evidence type="ECO:0000256" key="4">
    <source>
        <dbReference type="ARBA" id="ARBA00022679"/>
    </source>
</evidence>
<dbReference type="GO" id="GO:0000155">
    <property type="term" value="F:phosphorelay sensor kinase activity"/>
    <property type="evidence" value="ECO:0007669"/>
    <property type="project" value="InterPro"/>
</dbReference>
<dbReference type="InterPro" id="IPR003661">
    <property type="entry name" value="HisK_dim/P_dom"/>
</dbReference>
<dbReference type="SMART" id="SM00388">
    <property type="entry name" value="HisKA"/>
    <property type="match status" value="1"/>
</dbReference>
<dbReference type="OrthoDB" id="53662at2"/>
<accession>A0A3G8YIY1</accession>
<dbReference type="Pfam" id="PF02518">
    <property type="entry name" value="HATPase_c"/>
    <property type="match status" value="1"/>
</dbReference>
<protein>
    <recommendedName>
        <fullName evidence="2">histidine kinase</fullName>
        <ecNumber evidence="2">2.7.13.3</ecNumber>
    </recommendedName>
</protein>
<dbReference type="SUPFAM" id="SSF47384">
    <property type="entry name" value="Homodimeric domain of signal transducing histidine kinase"/>
    <property type="match status" value="1"/>
</dbReference>
<dbReference type="EC" id="2.7.13.3" evidence="2"/>
<dbReference type="SMART" id="SM00065">
    <property type="entry name" value="GAF"/>
    <property type="match status" value="1"/>
</dbReference>
<dbReference type="Proteomes" id="UP000276417">
    <property type="component" value="Plasmid unnamed2"/>
</dbReference>
<dbReference type="PROSITE" id="PS50109">
    <property type="entry name" value="HIS_KIN"/>
    <property type="match status" value="1"/>
</dbReference>
<dbReference type="Gene3D" id="3.30.450.40">
    <property type="match status" value="2"/>
</dbReference>
<dbReference type="PRINTS" id="PR00344">
    <property type="entry name" value="BCTRLSENSOR"/>
</dbReference>
<keyword evidence="4" id="KW-0808">Transferase</keyword>
<feature type="domain" description="Histidine kinase" evidence="6">
    <location>
        <begin position="373"/>
        <end position="587"/>
    </location>
</feature>
<evidence type="ECO:0000256" key="2">
    <source>
        <dbReference type="ARBA" id="ARBA00012438"/>
    </source>
</evidence>
<dbReference type="InterPro" id="IPR005467">
    <property type="entry name" value="His_kinase_dom"/>
</dbReference>
<dbReference type="FunFam" id="3.30.565.10:FF:000006">
    <property type="entry name" value="Sensor histidine kinase WalK"/>
    <property type="match status" value="1"/>
</dbReference>
<evidence type="ECO:0000256" key="3">
    <source>
        <dbReference type="ARBA" id="ARBA00022553"/>
    </source>
</evidence>
<dbReference type="SMART" id="SM00387">
    <property type="entry name" value="HATPase_c"/>
    <property type="match status" value="1"/>
</dbReference>
<gene>
    <name evidence="7" type="ORF">EHF33_18630</name>
</gene>
<dbReference type="InterPro" id="IPR036097">
    <property type="entry name" value="HisK_dim/P_sf"/>
</dbReference>
<dbReference type="InterPro" id="IPR003594">
    <property type="entry name" value="HATPase_dom"/>
</dbReference>
<dbReference type="Pfam" id="PF13185">
    <property type="entry name" value="GAF_2"/>
    <property type="match status" value="1"/>
</dbReference>
<dbReference type="InterPro" id="IPR036890">
    <property type="entry name" value="HATPase_C_sf"/>
</dbReference>
<dbReference type="AlphaFoldDB" id="A0A3G8YIY1"/>
<dbReference type="SUPFAM" id="SSF55874">
    <property type="entry name" value="ATPase domain of HSP90 chaperone/DNA topoisomerase II/histidine kinase"/>
    <property type="match status" value="1"/>
</dbReference>
<dbReference type="Gene3D" id="1.10.287.130">
    <property type="match status" value="1"/>
</dbReference>
<dbReference type="InterPro" id="IPR003018">
    <property type="entry name" value="GAF"/>
</dbReference>
<comment type="catalytic activity">
    <reaction evidence="1">
        <text>ATP + protein L-histidine = ADP + protein N-phospho-L-histidine.</text>
        <dbReference type="EC" id="2.7.13.3"/>
    </reaction>
</comment>
<dbReference type="InterPro" id="IPR029016">
    <property type="entry name" value="GAF-like_dom_sf"/>
</dbReference>
<dbReference type="SUPFAM" id="SSF55781">
    <property type="entry name" value="GAF domain-like"/>
    <property type="match status" value="2"/>
</dbReference>
<dbReference type="GO" id="GO:0030295">
    <property type="term" value="F:protein kinase activator activity"/>
    <property type="evidence" value="ECO:0007669"/>
    <property type="project" value="TreeGrafter"/>
</dbReference>
<reference evidence="7 8" key="1">
    <citation type="submission" date="2018-11" db="EMBL/GenBank/DDBJ databases">
        <title>Deinococcus shelandsis sp. nov., isolated from South Shetland Islands soil of Antarctica.</title>
        <authorList>
            <person name="Tian J."/>
        </authorList>
    </citation>
    <scope>NUCLEOTIDE SEQUENCE [LARGE SCALE GENOMIC DNA]</scope>
    <source>
        <strain evidence="7 8">S14-83T</strain>
        <plasmid evidence="7 8">unnamed2</plasmid>
    </source>
</reference>
<geneLocation type="plasmid" evidence="7 8">
    <name>unnamed2</name>
</geneLocation>
<dbReference type="CDD" id="cd00082">
    <property type="entry name" value="HisKA"/>
    <property type="match status" value="1"/>
</dbReference>
<dbReference type="GO" id="GO:0000156">
    <property type="term" value="F:phosphorelay response regulator activity"/>
    <property type="evidence" value="ECO:0007669"/>
    <property type="project" value="TreeGrafter"/>
</dbReference>